<reference evidence="4 5" key="2">
    <citation type="submission" date="2019-08" db="EMBL/GenBank/DDBJ databases">
        <title>Jejuicoccus antrihumi gen. nov., sp. nov., a new member of the family Dermacoccaceae isolated from a cave.</title>
        <authorList>
            <person name="Schumann P."/>
            <person name="Kim I.S."/>
        </authorList>
    </citation>
    <scope>NUCLEOTIDE SEQUENCE [LARGE SCALE GENOMIC DNA]</scope>
    <source>
        <strain evidence="4 5">C5-26</strain>
    </source>
</reference>
<dbReference type="RefSeq" id="WP_146319247.1">
    <property type="nucleotide sequence ID" value="NZ_VCQV01000031.1"/>
</dbReference>
<feature type="domain" description="Peroxisomal multifunctional enzyme type 2-like N-terminal" evidence="3">
    <location>
        <begin position="48"/>
        <end position="140"/>
    </location>
</feature>
<sequence>MSDPDHDFTFARIGKWSDEVVFRAEREHLVAFAAATNDDSAPHVRGDQAAPVYAVVPAFTTMAQTALSVVPDDLKMRILHGEQDMRFVRPIRPGDELHCRAKVIGIHGRSSGVVVTTYIETSTAQGELVNEQYFTGFFRGGRLSDGQGEAAPAHGFDESLRERPSDANVEQTFDADQTFRYAKASGDTMPIHTDEDFAKSVGLPGIIIHGLCTMAFVSRAVIETACPEDPSRLKRLAVRFSAPARPQQTVTTQLWSRGSGTYAFETSTNDGAVVIKDGLAEVSD</sequence>
<dbReference type="InterPro" id="IPR054357">
    <property type="entry name" value="MFE-2_N"/>
</dbReference>
<dbReference type="GO" id="GO:0003857">
    <property type="term" value="F:(3S)-3-hydroxyacyl-CoA dehydrogenase (NAD+) activity"/>
    <property type="evidence" value="ECO:0007669"/>
    <property type="project" value="TreeGrafter"/>
</dbReference>
<dbReference type="GO" id="GO:0006633">
    <property type="term" value="P:fatty acid biosynthetic process"/>
    <property type="evidence" value="ECO:0007669"/>
    <property type="project" value="InterPro"/>
</dbReference>
<accession>A0A563DVZ4</accession>
<dbReference type="EMBL" id="VCQV01000031">
    <property type="protein sequence ID" value="TWP34113.1"/>
    <property type="molecule type" value="Genomic_DNA"/>
</dbReference>
<evidence type="ECO:0000259" key="3">
    <source>
        <dbReference type="Pfam" id="PF22622"/>
    </source>
</evidence>
<evidence type="ECO:0000259" key="2">
    <source>
        <dbReference type="Pfam" id="PF01575"/>
    </source>
</evidence>
<dbReference type="GO" id="GO:0005835">
    <property type="term" value="C:fatty acid synthase complex"/>
    <property type="evidence" value="ECO:0007669"/>
    <property type="project" value="InterPro"/>
</dbReference>
<dbReference type="AlphaFoldDB" id="A0A563DVZ4"/>
<dbReference type="PRINTS" id="PR01483">
    <property type="entry name" value="FASYNTHASE"/>
</dbReference>
<dbReference type="InterPro" id="IPR003965">
    <property type="entry name" value="Fatty_acid_synthase"/>
</dbReference>
<comment type="similarity">
    <text evidence="1">Belongs to the enoyl-CoA hydratase/isomerase family.</text>
</comment>
<dbReference type="PANTHER" id="PTHR13078">
    <property type="entry name" value="PEROXISOMAL MULTIFUNCTIONAL ENZYME TYPE 2-RELATED"/>
    <property type="match status" value="1"/>
</dbReference>
<name>A0A563DVZ4_9MICO</name>
<dbReference type="SUPFAM" id="SSF54637">
    <property type="entry name" value="Thioesterase/thiol ester dehydrase-isomerase"/>
    <property type="match status" value="2"/>
</dbReference>
<gene>
    <name evidence="4" type="ORF">FGL98_18575</name>
</gene>
<evidence type="ECO:0000256" key="1">
    <source>
        <dbReference type="ARBA" id="ARBA00005254"/>
    </source>
</evidence>
<dbReference type="GO" id="GO:0044594">
    <property type="term" value="F:17-beta-hydroxysteroid dehydrogenase (NAD+) activity"/>
    <property type="evidence" value="ECO:0007669"/>
    <property type="project" value="TreeGrafter"/>
</dbReference>
<dbReference type="Proteomes" id="UP000320244">
    <property type="component" value="Unassembled WGS sequence"/>
</dbReference>
<keyword evidence="5" id="KW-1185">Reference proteome</keyword>
<dbReference type="InterPro" id="IPR002539">
    <property type="entry name" value="MaoC-like_dom"/>
</dbReference>
<reference evidence="4 5" key="1">
    <citation type="submission" date="2019-05" db="EMBL/GenBank/DDBJ databases">
        <authorList>
            <person name="Lee S.D."/>
        </authorList>
    </citation>
    <scope>NUCLEOTIDE SEQUENCE [LARGE SCALE GENOMIC DNA]</scope>
    <source>
        <strain evidence="4 5">C5-26</strain>
    </source>
</reference>
<organism evidence="4 5">
    <name type="scientific">Leekyejoonella antrihumi</name>
    <dbReference type="NCBI Taxonomy" id="1660198"/>
    <lineage>
        <taxon>Bacteria</taxon>
        <taxon>Bacillati</taxon>
        <taxon>Actinomycetota</taxon>
        <taxon>Actinomycetes</taxon>
        <taxon>Micrococcales</taxon>
        <taxon>Dermacoccaceae</taxon>
        <taxon>Leekyejoonella</taxon>
    </lineage>
</organism>
<evidence type="ECO:0000313" key="4">
    <source>
        <dbReference type="EMBL" id="TWP34113.1"/>
    </source>
</evidence>
<dbReference type="CDD" id="cd03441">
    <property type="entry name" value="R_hydratase_like"/>
    <property type="match status" value="1"/>
</dbReference>
<protein>
    <submittedName>
        <fullName evidence="4">Dehydratase</fullName>
    </submittedName>
</protein>
<dbReference type="InterPro" id="IPR029069">
    <property type="entry name" value="HotDog_dom_sf"/>
</dbReference>
<evidence type="ECO:0000313" key="5">
    <source>
        <dbReference type="Proteomes" id="UP000320244"/>
    </source>
</evidence>
<dbReference type="Gene3D" id="3.10.129.10">
    <property type="entry name" value="Hotdog Thioesterase"/>
    <property type="match status" value="1"/>
</dbReference>
<proteinExistence type="inferred from homology"/>
<comment type="caution">
    <text evidence="4">The sequence shown here is derived from an EMBL/GenBank/DDBJ whole genome shotgun (WGS) entry which is preliminary data.</text>
</comment>
<dbReference type="OrthoDB" id="5415111at2"/>
<feature type="domain" description="MaoC-like" evidence="2">
    <location>
        <begin position="162"/>
        <end position="263"/>
    </location>
</feature>
<dbReference type="GO" id="GO:0004312">
    <property type="term" value="F:fatty acid synthase activity"/>
    <property type="evidence" value="ECO:0007669"/>
    <property type="project" value="InterPro"/>
</dbReference>
<dbReference type="Pfam" id="PF22622">
    <property type="entry name" value="MFE-2_hydrat-2_N"/>
    <property type="match status" value="1"/>
</dbReference>
<dbReference type="GO" id="GO:0006635">
    <property type="term" value="P:fatty acid beta-oxidation"/>
    <property type="evidence" value="ECO:0007669"/>
    <property type="project" value="TreeGrafter"/>
</dbReference>
<dbReference type="PANTHER" id="PTHR13078:SF56">
    <property type="entry name" value="PEROXISOMAL MULTIFUNCTIONAL ENZYME TYPE 2"/>
    <property type="match status" value="1"/>
</dbReference>
<dbReference type="GO" id="GO:0004300">
    <property type="term" value="F:enoyl-CoA hydratase activity"/>
    <property type="evidence" value="ECO:0007669"/>
    <property type="project" value="TreeGrafter"/>
</dbReference>
<dbReference type="Pfam" id="PF01575">
    <property type="entry name" value="MaoC_dehydratas"/>
    <property type="match status" value="1"/>
</dbReference>